<comment type="caution">
    <text evidence="4">The sequence shown here is derived from an EMBL/GenBank/DDBJ whole genome shotgun (WGS) entry which is preliminary data.</text>
</comment>
<evidence type="ECO:0000313" key="5">
    <source>
        <dbReference type="Proteomes" id="UP000620124"/>
    </source>
</evidence>
<dbReference type="EMBL" id="JACAZI010000010">
    <property type="protein sequence ID" value="KAF7350115.1"/>
    <property type="molecule type" value="Genomic_DNA"/>
</dbReference>
<evidence type="ECO:0000256" key="2">
    <source>
        <dbReference type="SAM" id="Phobius"/>
    </source>
</evidence>
<feature type="transmembrane region" description="Helical" evidence="2">
    <location>
        <begin position="172"/>
        <end position="194"/>
    </location>
</feature>
<keyword evidence="2" id="KW-0472">Membrane</keyword>
<protein>
    <recommendedName>
        <fullName evidence="3">DUF6535 domain-containing protein</fullName>
    </recommendedName>
</protein>
<feature type="domain" description="DUF6535" evidence="3">
    <location>
        <begin position="167"/>
        <end position="266"/>
    </location>
</feature>
<evidence type="ECO:0000313" key="4">
    <source>
        <dbReference type="EMBL" id="KAF7350115.1"/>
    </source>
</evidence>
<feature type="compositionally biased region" description="Low complexity" evidence="1">
    <location>
        <begin position="26"/>
        <end position="43"/>
    </location>
</feature>
<keyword evidence="5" id="KW-1185">Reference proteome</keyword>
<dbReference type="Proteomes" id="UP000620124">
    <property type="component" value="Unassembled WGS sequence"/>
</dbReference>
<dbReference type="AlphaFoldDB" id="A0A8H6XXK2"/>
<feature type="region of interest" description="Disordered" evidence="1">
    <location>
        <begin position="1"/>
        <end position="108"/>
    </location>
</feature>
<proteinExistence type="predicted"/>
<dbReference type="OrthoDB" id="3219854at2759"/>
<evidence type="ECO:0000259" key="3">
    <source>
        <dbReference type="Pfam" id="PF20153"/>
    </source>
</evidence>
<feature type="transmembrane region" description="Helical" evidence="2">
    <location>
        <begin position="238"/>
        <end position="266"/>
    </location>
</feature>
<name>A0A8H6XXK2_9AGAR</name>
<feature type="transmembrane region" description="Helical" evidence="2">
    <location>
        <begin position="142"/>
        <end position="160"/>
    </location>
</feature>
<keyword evidence="2" id="KW-0812">Transmembrane</keyword>
<gene>
    <name evidence="4" type="ORF">MVEN_01313600</name>
</gene>
<feature type="compositionally biased region" description="Basic and acidic residues" evidence="1">
    <location>
        <begin position="79"/>
        <end position="91"/>
    </location>
</feature>
<feature type="transmembrane region" description="Helical" evidence="2">
    <location>
        <begin position="272"/>
        <end position="293"/>
    </location>
</feature>
<accession>A0A8H6XXK2</accession>
<reference evidence="4" key="1">
    <citation type="submission" date="2020-05" db="EMBL/GenBank/DDBJ databases">
        <title>Mycena genomes resolve the evolution of fungal bioluminescence.</title>
        <authorList>
            <person name="Tsai I.J."/>
        </authorList>
    </citation>
    <scope>NUCLEOTIDE SEQUENCE</scope>
    <source>
        <strain evidence="4">CCC161011</strain>
    </source>
</reference>
<feature type="compositionally biased region" description="Basic and acidic residues" evidence="1">
    <location>
        <begin position="11"/>
        <end position="20"/>
    </location>
</feature>
<feature type="domain" description="DUF6535" evidence="3">
    <location>
        <begin position="118"/>
        <end position="165"/>
    </location>
</feature>
<sequence length="376" mass="41101">MSVTPKVMHTLAEERPEDTHGSPQHEAPILAAPLEEETSSNIESESEAGRTVPRVTAPVDGPPMSRTSSEEALNLVPPESEKITKSMDESSKTTSPDAPTLLPHNSGATKIPTALLKEYARNASESDQREHNFYVQQLDSQLIFAGIFSAVVVQLIPQTYPMLQVPSPNASAIAINAGFFGSLVLSLCTAIMSLQCRTWLDGYQAYRLGSCDRDSKDALLEACRIRQYRYRGLVKYKILDAAGGAGPMLIYASFVFFFIGLVVFLLTLHVPIAIAIIVLLGTFLVGHVLTSIIPSFTTEAPYKTPLSQSLGALYRGARKGQMPSRQLNELAEAADVRKQQSTLDREILSWLAVHAKSTAIQESAKEYLVLEREPVV</sequence>
<evidence type="ECO:0000256" key="1">
    <source>
        <dbReference type="SAM" id="MobiDB-lite"/>
    </source>
</evidence>
<dbReference type="InterPro" id="IPR045338">
    <property type="entry name" value="DUF6535"/>
</dbReference>
<organism evidence="4 5">
    <name type="scientific">Mycena venus</name>
    <dbReference type="NCBI Taxonomy" id="2733690"/>
    <lineage>
        <taxon>Eukaryota</taxon>
        <taxon>Fungi</taxon>
        <taxon>Dikarya</taxon>
        <taxon>Basidiomycota</taxon>
        <taxon>Agaricomycotina</taxon>
        <taxon>Agaricomycetes</taxon>
        <taxon>Agaricomycetidae</taxon>
        <taxon>Agaricales</taxon>
        <taxon>Marasmiineae</taxon>
        <taxon>Mycenaceae</taxon>
        <taxon>Mycena</taxon>
    </lineage>
</organism>
<keyword evidence="2" id="KW-1133">Transmembrane helix</keyword>
<dbReference type="Pfam" id="PF20153">
    <property type="entry name" value="DUF6535"/>
    <property type="match status" value="2"/>
</dbReference>